<sequence>MAAGIGKRLRPLTNSLPKPLIEVHGKPIILWSIERLRDSGFKEIVINLFYKG</sequence>
<reference evidence="2" key="1">
    <citation type="submission" date="2018-05" db="EMBL/GenBank/DDBJ databases">
        <authorList>
            <person name="Lanie J.A."/>
            <person name="Ng W.-L."/>
            <person name="Kazmierczak K.M."/>
            <person name="Andrzejewski T.M."/>
            <person name="Davidsen T.M."/>
            <person name="Wayne K.J."/>
            <person name="Tettelin H."/>
            <person name="Glass J.I."/>
            <person name="Rusch D."/>
            <person name="Podicherti R."/>
            <person name="Tsui H.-C.T."/>
            <person name="Winkler M.E."/>
        </authorList>
    </citation>
    <scope>NUCLEOTIDE SEQUENCE</scope>
</reference>
<gene>
    <name evidence="2" type="ORF">METZ01_LOCUS423276</name>
</gene>
<dbReference type="InterPro" id="IPR050486">
    <property type="entry name" value="Mannose-1P_guanyltransferase"/>
</dbReference>
<organism evidence="2">
    <name type="scientific">marine metagenome</name>
    <dbReference type="NCBI Taxonomy" id="408172"/>
    <lineage>
        <taxon>unclassified sequences</taxon>
        <taxon>metagenomes</taxon>
        <taxon>ecological metagenomes</taxon>
    </lineage>
</organism>
<dbReference type="EMBL" id="UINC01167747">
    <property type="protein sequence ID" value="SVD70422.1"/>
    <property type="molecule type" value="Genomic_DNA"/>
</dbReference>
<evidence type="ECO:0000259" key="1">
    <source>
        <dbReference type="Pfam" id="PF00483"/>
    </source>
</evidence>
<evidence type="ECO:0000313" key="2">
    <source>
        <dbReference type="EMBL" id="SVD70422.1"/>
    </source>
</evidence>
<name>A0A382XH70_9ZZZZ</name>
<proteinExistence type="predicted"/>
<dbReference type="Pfam" id="PF00483">
    <property type="entry name" value="NTP_transferase"/>
    <property type="match status" value="1"/>
</dbReference>
<dbReference type="InterPro" id="IPR029044">
    <property type="entry name" value="Nucleotide-diphossugar_trans"/>
</dbReference>
<dbReference type="PANTHER" id="PTHR22572">
    <property type="entry name" value="SUGAR-1-PHOSPHATE GUANYL TRANSFERASE"/>
    <property type="match status" value="1"/>
</dbReference>
<accession>A0A382XH70</accession>
<protein>
    <recommendedName>
        <fullName evidence="1">Nucleotidyl transferase domain-containing protein</fullName>
    </recommendedName>
</protein>
<feature type="domain" description="Nucleotidyl transferase" evidence="1">
    <location>
        <begin position="1"/>
        <end position="46"/>
    </location>
</feature>
<dbReference type="SUPFAM" id="SSF53448">
    <property type="entry name" value="Nucleotide-diphospho-sugar transferases"/>
    <property type="match status" value="1"/>
</dbReference>
<dbReference type="Gene3D" id="3.90.550.10">
    <property type="entry name" value="Spore Coat Polysaccharide Biosynthesis Protein SpsA, Chain A"/>
    <property type="match status" value="1"/>
</dbReference>
<dbReference type="AlphaFoldDB" id="A0A382XH70"/>
<dbReference type="InterPro" id="IPR005835">
    <property type="entry name" value="NTP_transferase_dom"/>
</dbReference>
<feature type="non-terminal residue" evidence="2">
    <location>
        <position position="52"/>
    </location>
</feature>